<protein>
    <recommendedName>
        <fullName evidence="4">DUF2746 domain-containing protein</fullName>
    </recommendedName>
</protein>
<organism evidence="2 3">
    <name type="scientific">Cellulomonas wangsupingiae</name>
    <dbReference type="NCBI Taxonomy" id="2968085"/>
    <lineage>
        <taxon>Bacteria</taxon>
        <taxon>Bacillati</taxon>
        <taxon>Actinomycetota</taxon>
        <taxon>Actinomycetes</taxon>
        <taxon>Micrococcales</taxon>
        <taxon>Cellulomonadaceae</taxon>
        <taxon>Cellulomonas</taxon>
    </lineage>
</organism>
<accession>A0ABY5JZF0</accession>
<dbReference type="EMBL" id="CP101989">
    <property type="protein sequence ID" value="UUI63455.1"/>
    <property type="molecule type" value="Genomic_DNA"/>
</dbReference>
<evidence type="ECO:0000313" key="3">
    <source>
        <dbReference type="Proteomes" id="UP001317322"/>
    </source>
</evidence>
<feature type="coiled-coil region" evidence="1">
    <location>
        <begin position="42"/>
        <end position="92"/>
    </location>
</feature>
<keyword evidence="1" id="KW-0175">Coiled coil</keyword>
<keyword evidence="3" id="KW-1185">Reference proteome</keyword>
<evidence type="ECO:0000313" key="2">
    <source>
        <dbReference type="EMBL" id="UUI63455.1"/>
    </source>
</evidence>
<evidence type="ECO:0000256" key="1">
    <source>
        <dbReference type="SAM" id="Coils"/>
    </source>
</evidence>
<proteinExistence type="predicted"/>
<reference evidence="2 3" key="1">
    <citation type="submission" date="2022-07" db="EMBL/GenBank/DDBJ databases">
        <title>Novel species in genus cellulomonas.</title>
        <authorList>
            <person name="Ye L."/>
        </authorList>
    </citation>
    <scope>NUCLEOTIDE SEQUENCE [LARGE SCALE GENOMIC DNA]</scope>
    <source>
        <strain evidence="3">zg-Y908</strain>
    </source>
</reference>
<gene>
    <name evidence="2" type="ORF">NP075_09750</name>
</gene>
<dbReference type="Proteomes" id="UP001317322">
    <property type="component" value="Chromosome"/>
</dbReference>
<evidence type="ECO:0008006" key="4">
    <source>
        <dbReference type="Google" id="ProtNLM"/>
    </source>
</evidence>
<sequence length="110" mass="12263">MLWFSVWTVLVLATLAGAFLLVRRLWSAAVALGEELARAGEVADQLATRAALLEDAARAEQEAVRPALGGDAQALRDRVEQLRAVRREHRLRRRDQHRRTVADAAGRWLG</sequence>
<dbReference type="RefSeq" id="WP_227563002.1">
    <property type="nucleotide sequence ID" value="NZ_CP101989.1"/>
</dbReference>
<name>A0ABY5JZF0_9CELL</name>